<accession>A0A448KAY2</accession>
<dbReference type="InterPro" id="IPR019897">
    <property type="entry name" value="RidA_CS"/>
</dbReference>
<proteinExistence type="inferred from homology"/>
<dbReference type="KEGG" id="asla:NCTC11923_00703"/>
<dbReference type="RefSeq" id="WP_026426378.1">
    <property type="nucleotide sequence ID" value="NZ_CBCRWE010000003.1"/>
</dbReference>
<dbReference type="InterPro" id="IPR006056">
    <property type="entry name" value="RidA"/>
</dbReference>
<dbReference type="FunFam" id="3.30.1330.40:FF:000001">
    <property type="entry name" value="L-PSP family endoribonuclease"/>
    <property type="match status" value="1"/>
</dbReference>
<dbReference type="Proteomes" id="UP000276899">
    <property type="component" value="Chromosome"/>
</dbReference>
<reference evidence="2 3" key="1">
    <citation type="submission" date="2018-12" db="EMBL/GenBank/DDBJ databases">
        <authorList>
            <consortium name="Pathogen Informatics"/>
        </authorList>
    </citation>
    <scope>NUCLEOTIDE SEQUENCE [LARGE SCALE GENOMIC DNA]</scope>
    <source>
        <strain evidence="2 3">NCTC11923</strain>
    </source>
</reference>
<dbReference type="InterPro" id="IPR006175">
    <property type="entry name" value="YjgF/YER057c/UK114"/>
</dbReference>
<dbReference type="GO" id="GO:0005829">
    <property type="term" value="C:cytosol"/>
    <property type="evidence" value="ECO:0007669"/>
    <property type="project" value="TreeGrafter"/>
</dbReference>
<dbReference type="SUPFAM" id="SSF55298">
    <property type="entry name" value="YjgF-like"/>
    <property type="match status" value="1"/>
</dbReference>
<dbReference type="CDD" id="cd00448">
    <property type="entry name" value="YjgF_YER057c_UK114_family"/>
    <property type="match status" value="1"/>
</dbReference>
<dbReference type="PANTHER" id="PTHR11803:SF39">
    <property type="entry name" value="2-IMINOBUTANOATE_2-IMINOPROPANOATE DEAMINASE"/>
    <property type="match status" value="1"/>
</dbReference>
<dbReference type="AlphaFoldDB" id="A0A448KAY2"/>
<dbReference type="InterPro" id="IPR035959">
    <property type="entry name" value="RutC-like_sf"/>
</dbReference>
<evidence type="ECO:0000313" key="2">
    <source>
        <dbReference type="EMBL" id="VEG74084.1"/>
    </source>
</evidence>
<evidence type="ECO:0000256" key="1">
    <source>
        <dbReference type="ARBA" id="ARBA00010552"/>
    </source>
</evidence>
<protein>
    <submittedName>
        <fullName evidence="2">Enamine/imine deaminase</fullName>
        <ecNumber evidence="2">3.5.4.-</ecNumber>
    </submittedName>
</protein>
<dbReference type="PANTHER" id="PTHR11803">
    <property type="entry name" value="2-IMINOBUTANOATE/2-IMINOPROPANOATE DEAMINASE RIDA"/>
    <property type="match status" value="1"/>
</dbReference>
<keyword evidence="2" id="KW-0378">Hydrolase</keyword>
<dbReference type="EMBL" id="LR134363">
    <property type="protein sequence ID" value="VEG74084.1"/>
    <property type="molecule type" value="Genomic_DNA"/>
</dbReference>
<dbReference type="NCBIfam" id="TIGR00004">
    <property type="entry name" value="Rid family detoxifying hydrolase"/>
    <property type="match status" value="1"/>
</dbReference>
<name>A0A448KAY2_9ACTO</name>
<dbReference type="Gene3D" id="3.30.1330.40">
    <property type="entry name" value="RutC-like"/>
    <property type="match status" value="1"/>
</dbReference>
<dbReference type="PROSITE" id="PS01094">
    <property type="entry name" value="UPF0076"/>
    <property type="match status" value="1"/>
</dbReference>
<dbReference type="STRING" id="1278298.GCA_000428685_00226"/>
<comment type="similarity">
    <text evidence="1">Belongs to the RutC family.</text>
</comment>
<evidence type="ECO:0000313" key="3">
    <source>
        <dbReference type="Proteomes" id="UP000276899"/>
    </source>
</evidence>
<dbReference type="GO" id="GO:0019239">
    <property type="term" value="F:deaminase activity"/>
    <property type="evidence" value="ECO:0007669"/>
    <property type="project" value="TreeGrafter"/>
</dbReference>
<organism evidence="2 3">
    <name type="scientific">Actinomyces slackii</name>
    <dbReference type="NCBI Taxonomy" id="52774"/>
    <lineage>
        <taxon>Bacteria</taxon>
        <taxon>Bacillati</taxon>
        <taxon>Actinomycetota</taxon>
        <taxon>Actinomycetes</taxon>
        <taxon>Actinomycetales</taxon>
        <taxon>Actinomycetaceae</taxon>
        <taxon>Actinomyces</taxon>
    </lineage>
</organism>
<dbReference type="EC" id="3.5.4.-" evidence="2"/>
<dbReference type="Pfam" id="PF01042">
    <property type="entry name" value="Ribonuc_L-PSP"/>
    <property type="match status" value="1"/>
</dbReference>
<gene>
    <name evidence="2" type="primary">ridA</name>
    <name evidence="2" type="ORF">NCTC11923_00703</name>
</gene>
<keyword evidence="3" id="KW-1185">Reference proteome</keyword>
<sequence>MPARIATTQAPTAVGPYSQGVSTGEGPGSLVFISGQVPLDPATGTLVDGDVQVQAQRVLENVGAILAEAGLGYGDVVKTTVLLADIADFAAVNEVYARYFTGEILPARAAFGVAALPLGARVEIEAIAARP</sequence>